<dbReference type="Pfam" id="PF00560">
    <property type="entry name" value="LRR_1"/>
    <property type="match status" value="1"/>
</dbReference>
<gene>
    <name evidence="3" type="ORF">ANCCAN_08773</name>
</gene>
<comment type="caution">
    <text evidence="3">The sequence shown here is derived from an EMBL/GenBank/DDBJ whole genome shotgun (WGS) entry which is preliminary data.</text>
</comment>
<evidence type="ECO:0000313" key="3">
    <source>
        <dbReference type="EMBL" id="RCN45200.1"/>
    </source>
</evidence>
<dbReference type="AlphaFoldDB" id="A0A368GQ64"/>
<evidence type="ECO:0000313" key="4">
    <source>
        <dbReference type="Proteomes" id="UP000252519"/>
    </source>
</evidence>
<accession>A0A368GQ64</accession>
<dbReference type="InterPro" id="IPR032675">
    <property type="entry name" value="LRR_dom_sf"/>
</dbReference>
<dbReference type="InterPro" id="IPR001611">
    <property type="entry name" value="Leu-rich_rpt"/>
</dbReference>
<dbReference type="STRING" id="29170.A0A368GQ64"/>
<keyword evidence="1" id="KW-0433">Leucine-rich repeat</keyword>
<sequence>LLFQDLHREFQRCRDNHDLRLDLSSNDITSIPSSIRDLTQLTELFLYKNKLTQLPHELGNLVSLRKLGLSENALCSLPDSLASLTQLETLDLRHNKLTEVCYCFFHHFRW</sequence>
<keyword evidence="2" id="KW-0677">Repeat</keyword>
<dbReference type="Gene3D" id="3.80.10.10">
    <property type="entry name" value="Ribonuclease Inhibitor"/>
    <property type="match status" value="1"/>
</dbReference>
<dbReference type="OrthoDB" id="676979at2759"/>
<evidence type="ECO:0000256" key="1">
    <source>
        <dbReference type="ARBA" id="ARBA00022614"/>
    </source>
</evidence>
<feature type="non-terminal residue" evidence="3">
    <location>
        <position position="1"/>
    </location>
</feature>
<protein>
    <submittedName>
        <fullName evidence="3">Leucine Rich repeat-containing domain protein</fullName>
    </submittedName>
</protein>
<keyword evidence="4" id="KW-1185">Reference proteome</keyword>
<dbReference type="PROSITE" id="PS51450">
    <property type="entry name" value="LRR"/>
    <property type="match status" value="1"/>
</dbReference>
<reference evidence="3 4" key="1">
    <citation type="submission" date="2014-10" db="EMBL/GenBank/DDBJ databases">
        <title>Draft genome of the hookworm Ancylostoma caninum.</title>
        <authorList>
            <person name="Mitreva M."/>
        </authorList>
    </citation>
    <scope>NUCLEOTIDE SEQUENCE [LARGE SCALE GENOMIC DNA]</scope>
    <source>
        <strain evidence="3 4">Baltimore</strain>
    </source>
</reference>
<dbReference type="Proteomes" id="UP000252519">
    <property type="component" value="Unassembled WGS sequence"/>
</dbReference>
<evidence type="ECO:0000256" key="2">
    <source>
        <dbReference type="ARBA" id="ARBA00022737"/>
    </source>
</evidence>
<name>A0A368GQ64_ANCCA</name>
<organism evidence="3 4">
    <name type="scientific">Ancylostoma caninum</name>
    <name type="common">Dog hookworm</name>
    <dbReference type="NCBI Taxonomy" id="29170"/>
    <lineage>
        <taxon>Eukaryota</taxon>
        <taxon>Metazoa</taxon>
        <taxon>Ecdysozoa</taxon>
        <taxon>Nematoda</taxon>
        <taxon>Chromadorea</taxon>
        <taxon>Rhabditida</taxon>
        <taxon>Rhabditina</taxon>
        <taxon>Rhabditomorpha</taxon>
        <taxon>Strongyloidea</taxon>
        <taxon>Ancylostomatidae</taxon>
        <taxon>Ancylostomatinae</taxon>
        <taxon>Ancylostoma</taxon>
    </lineage>
</organism>
<dbReference type="PANTHER" id="PTHR48051:SF1">
    <property type="entry name" value="RAS SUPPRESSOR PROTEIN 1"/>
    <property type="match status" value="1"/>
</dbReference>
<proteinExistence type="predicted"/>
<dbReference type="PRINTS" id="PR00019">
    <property type="entry name" value="LEURICHRPT"/>
</dbReference>
<dbReference type="EMBL" id="JOJR01000107">
    <property type="protein sequence ID" value="RCN45200.1"/>
    <property type="molecule type" value="Genomic_DNA"/>
</dbReference>
<dbReference type="PANTHER" id="PTHR48051">
    <property type="match status" value="1"/>
</dbReference>
<dbReference type="SUPFAM" id="SSF52058">
    <property type="entry name" value="L domain-like"/>
    <property type="match status" value="1"/>
</dbReference>
<dbReference type="GO" id="GO:0005737">
    <property type="term" value="C:cytoplasm"/>
    <property type="evidence" value="ECO:0007669"/>
    <property type="project" value="TreeGrafter"/>
</dbReference>
<dbReference type="SMART" id="SM00369">
    <property type="entry name" value="LRR_TYP"/>
    <property type="match status" value="3"/>
</dbReference>
<dbReference type="InterPro" id="IPR003591">
    <property type="entry name" value="Leu-rich_rpt_typical-subtyp"/>
</dbReference>
<dbReference type="InterPro" id="IPR050216">
    <property type="entry name" value="LRR_domain-containing"/>
</dbReference>
<dbReference type="Pfam" id="PF13855">
    <property type="entry name" value="LRR_8"/>
    <property type="match status" value="1"/>
</dbReference>